<evidence type="ECO:0000256" key="8">
    <source>
        <dbReference type="ARBA" id="ARBA00022692"/>
    </source>
</evidence>
<dbReference type="PANTHER" id="PTHR44936:SF5">
    <property type="entry name" value="SENSOR HISTIDINE KINASE ENVZ"/>
    <property type="match status" value="1"/>
</dbReference>
<evidence type="ECO:0000256" key="3">
    <source>
        <dbReference type="ARBA" id="ARBA00012438"/>
    </source>
</evidence>
<dbReference type="SUPFAM" id="SSF47384">
    <property type="entry name" value="Homodimeric domain of signal transducing histidine kinase"/>
    <property type="match status" value="1"/>
</dbReference>
<dbReference type="InterPro" id="IPR003660">
    <property type="entry name" value="HAMP_dom"/>
</dbReference>
<name>F0Q9E0_PARA1</name>
<dbReference type="InterPro" id="IPR036890">
    <property type="entry name" value="HATPase_C_sf"/>
</dbReference>
<dbReference type="GO" id="GO:0005886">
    <property type="term" value="C:plasma membrane"/>
    <property type="evidence" value="ECO:0007669"/>
    <property type="project" value="UniProtKB-SubCell"/>
</dbReference>
<dbReference type="Pfam" id="PF02518">
    <property type="entry name" value="HATPase_c"/>
    <property type="match status" value="1"/>
</dbReference>
<evidence type="ECO:0000259" key="17">
    <source>
        <dbReference type="PROSITE" id="PS50885"/>
    </source>
</evidence>
<organism evidence="18 19">
    <name type="scientific">Paracidovorax avenae (strain ATCC 19860 / DSM 7227 / CCUG 15838 / JCM 20985 / LMG 2117 / NCPPB 1011)</name>
    <name type="common">Acidovorax avenae</name>
    <dbReference type="NCBI Taxonomy" id="643561"/>
    <lineage>
        <taxon>Bacteria</taxon>
        <taxon>Pseudomonadati</taxon>
        <taxon>Pseudomonadota</taxon>
        <taxon>Betaproteobacteria</taxon>
        <taxon>Burkholderiales</taxon>
        <taxon>Comamonadaceae</taxon>
        <taxon>Paracidovorax</taxon>
    </lineage>
</organism>
<keyword evidence="10 18" id="KW-0418">Kinase</keyword>
<evidence type="ECO:0000256" key="5">
    <source>
        <dbReference type="ARBA" id="ARBA00022519"/>
    </source>
</evidence>
<dbReference type="GO" id="GO:0005524">
    <property type="term" value="F:ATP binding"/>
    <property type="evidence" value="ECO:0007669"/>
    <property type="project" value="UniProtKB-KW"/>
</dbReference>
<feature type="transmembrane region" description="Helical" evidence="15">
    <location>
        <begin position="45"/>
        <end position="65"/>
    </location>
</feature>
<evidence type="ECO:0000256" key="12">
    <source>
        <dbReference type="ARBA" id="ARBA00022989"/>
    </source>
</evidence>
<gene>
    <name evidence="18" type="ordered locus">Acav_4502</name>
</gene>
<reference evidence="18" key="1">
    <citation type="submission" date="2011-02" db="EMBL/GenBank/DDBJ databases">
        <title>Complete sequence of Acidovorax avenae subsp. avenae ATCC 19860.</title>
        <authorList>
            <consortium name="US DOE Joint Genome Institute"/>
            <person name="Lucas S."/>
            <person name="Copeland A."/>
            <person name="Lapidus A."/>
            <person name="Cheng J.-F."/>
            <person name="Goodwin L."/>
            <person name="Pitluck S."/>
            <person name="Chertkov O."/>
            <person name="Held B."/>
            <person name="Detter J.C."/>
            <person name="Han C."/>
            <person name="Tapia R."/>
            <person name="Land M."/>
            <person name="Hauser L."/>
            <person name="Kyrpides N."/>
            <person name="Ivanova N."/>
            <person name="Ovchinnikova G."/>
            <person name="Pagani I."/>
            <person name="Gordon S."/>
            <person name="Woyke T."/>
        </authorList>
    </citation>
    <scope>NUCLEOTIDE SEQUENCE</scope>
    <source>
        <strain evidence="18">ATCC 19860</strain>
    </source>
</reference>
<dbReference type="CDD" id="cd06225">
    <property type="entry name" value="HAMP"/>
    <property type="match status" value="1"/>
</dbReference>
<evidence type="ECO:0000256" key="11">
    <source>
        <dbReference type="ARBA" id="ARBA00022840"/>
    </source>
</evidence>
<dbReference type="EC" id="2.7.13.3" evidence="3"/>
<dbReference type="InterPro" id="IPR036097">
    <property type="entry name" value="HisK_dim/P_sf"/>
</dbReference>
<keyword evidence="4" id="KW-1003">Cell membrane</keyword>
<evidence type="ECO:0000256" key="14">
    <source>
        <dbReference type="ARBA" id="ARBA00023136"/>
    </source>
</evidence>
<feature type="domain" description="Histidine kinase" evidence="16">
    <location>
        <begin position="302"/>
        <end position="502"/>
    </location>
</feature>
<dbReference type="GeneID" id="34237965"/>
<evidence type="ECO:0000256" key="10">
    <source>
        <dbReference type="ARBA" id="ARBA00022777"/>
    </source>
</evidence>
<dbReference type="InterPro" id="IPR003594">
    <property type="entry name" value="HATPase_dom"/>
</dbReference>
<evidence type="ECO:0000256" key="13">
    <source>
        <dbReference type="ARBA" id="ARBA00023012"/>
    </source>
</evidence>
<dbReference type="SMART" id="SM00304">
    <property type="entry name" value="HAMP"/>
    <property type="match status" value="1"/>
</dbReference>
<keyword evidence="11" id="KW-0067">ATP-binding</keyword>
<dbReference type="InterPro" id="IPR003661">
    <property type="entry name" value="HisK_dim/P_dom"/>
</dbReference>
<keyword evidence="8 15" id="KW-0812">Transmembrane</keyword>
<dbReference type="GO" id="GO:0000155">
    <property type="term" value="F:phosphorelay sensor kinase activity"/>
    <property type="evidence" value="ECO:0007669"/>
    <property type="project" value="InterPro"/>
</dbReference>
<evidence type="ECO:0000256" key="9">
    <source>
        <dbReference type="ARBA" id="ARBA00022741"/>
    </source>
</evidence>
<dbReference type="PROSITE" id="PS50885">
    <property type="entry name" value="HAMP"/>
    <property type="match status" value="1"/>
</dbReference>
<evidence type="ECO:0000256" key="1">
    <source>
        <dbReference type="ARBA" id="ARBA00000085"/>
    </source>
</evidence>
<dbReference type="Pfam" id="PF00672">
    <property type="entry name" value="HAMP"/>
    <property type="match status" value="1"/>
</dbReference>
<keyword evidence="19" id="KW-1185">Reference proteome</keyword>
<dbReference type="PROSITE" id="PS50109">
    <property type="entry name" value="HIS_KIN"/>
    <property type="match status" value="1"/>
</dbReference>
<dbReference type="SMART" id="SM00387">
    <property type="entry name" value="HATPase_c"/>
    <property type="match status" value="1"/>
</dbReference>
<evidence type="ECO:0000256" key="2">
    <source>
        <dbReference type="ARBA" id="ARBA00004429"/>
    </source>
</evidence>
<evidence type="ECO:0000256" key="6">
    <source>
        <dbReference type="ARBA" id="ARBA00022553"/>
    </source>
</evidence>
<evidence type="ECO:0000259" key="16">
    <source>
        <dbReference type="PROSITE" id="PS50109"/>
    </source>
</evidence>
<feature type="transmembrane region" description="Helical" evidence="15">
    <location>
        <begin position="226"/>
        <end position="245"/>
    </location>
</feature>
<comment type="catalytic activity">
    <reaction evidence="1">
        <text>ATP + protein L-histidine = ADP + protein N-phospho-L-histidine.</text>
        <dbReference type="EC" id="2.7.13.3"/>
    </reaction>
</comment>
<dbReference type="AlphaFoldDB" id="F0Q9E0"/>
<dbReference type="SUPFAM" id="SSF55874">
    <property type="entry name" value="ATPase domain of HSP90 chaperone/DNA topoisomerase II/histidine kinase"/>
    <property type="match status" value="1"/>
</dbReference>
<keyword evidence="14 15" id="KW-0472">Membrane</keyword>
<keyword evidence="9" id="KW-0547">Nucleotide-binding</keyword>
<keyword evidence="5" id="KW-0997">Cell inner membrane</keyword>
<feature type="domain" description="HAMP" evidence="17">
    <location>
        <begin position="242"/>
        <end position="294"/>
    </location>
</feature>
<dbReference type="Gene3D" id="1.10.287.130">
    <property type="match status" value="1"/>
</dbReference>
<dbReference type="EMBL" id="CP002521">
    <property type="protein sequence ID" value="ADX48385.1"/>
    <property type="molecule type" value="Genomic_DNA"/>
</dbReference>
<dbReference type="InterPro" id="IPR004358">
    <property type="entry name" value="Sig_transdc_His_kin-like_C"/>
</dbReference>
<dbReference type="Gene3D" id="3.30.565.10">
    <property type="entry name" value="Histidine kinase-like ATPase, C-terminal domain"/>
    <property type="match status" value="1"/>
</dbReference>
<dbReference type="OrthoDB" id="9804645at2"/>
<dbReference type="RefSeq" id="WP_013596850.1">
    <property type="nucleotide sequence ID" value="NC_015138.1"/>
</dbReference>
<keyword evidence="12 15" id="KW-1133">Transmembrane helix</keyword>
<dbReference type="CDD" id="cd00075">
    <property type="entry name" value="HATPase"/>
    <property type="match status" value="1"/>
</dbReference>
<dbReference type="InterPro" id="IPR050980">
    <property type="entry name" value="2C_sensor_his_kinase"/>
</dbReference>
<dbReference type="InterPro" id="IPR005467">
    <property type="entry name" value="His_kinase_dom"/>
</dbReference>
<sequence>MSGNPGSPDHRGATVPPAPLQSGRLRRLWQYLVRALWPQTLTGRIVAILVAGMLAAQALTGTIWWDMRRGQLLEVPLRVVAARAADAFTLLASLPPEARGAAVRTLASVDHGISLVDDGDAALLAAAQVPPDAVPDATARRMVADVLDRRAGAPVPLRLLSVELRGDGGQGTGTGALLTAREPEAHVHLLLGLGAGQWLQVRAREGESGYAVRPYSALADYVLRIYLLRIAVVVAVALVAVRIAMRPLARMARAADALGRDLQSPPLDTSGPREVRQAAQAFNAMQRRIADGVAERTRFLAAVSHDLRSPITRLRLRTEMLESDALRAKFRADLQEMESMVSATLDVLRGAGTPGPRQSVDIDALVGSLVQDLHESTGQAIPVHGMAHAPLPGYAQSLRRCLQNLLENALRYAGSVQVQIEDTARELAITVRDGGPGIAPAHLPHVLEPFYRAEGSRNAASGGFGLGLSIADMVARAHGGRLELANRPEGGLDARLVLPRTASGAGNGPAPGVSLEAL</sequence>
<evidence type="ECO:0000313" key="18">
    <source>
        <dbReference type="EMBL" id="ADX48385.1"/>
    </source>
</evidence>
<dbReference type="Pfam" id="PF00512">
    <property type="entry name" value="HisKA"/>
    <property type="match status" value="1"/>
</dbReference>
<keyword evidence="7" id="KW-0808">Transferase</keyword>
<dbReference type="PRINTS" id="PR00344">
    <property type="entry name" value="BCTRLSENSOR"/>
</dbReference>
<proteinExistence type="predicted"/>
<dbReference type="PANTHER" id="PTHR44936">
    <property type="entry name" value="SENSOR PROTEIN CREC"/>
    <property type="match status" value="1"/>
</dbReference>
<keyword evidence="6" id="KW-0597">Phosphoprotein</keyword>
<dbReference type="CDD" id="cd00082">
    <property type="entry name" value="HisKA"/>
    <property type="match status" value="1"/>
</dbReference>
<dbReference type="SMART" id="SM00388">
    <property type="entry name" value="HisKA"/>
    <property type="match status" value="1"/>
</dbReference>
<keyword evidence="13" id="KW-0902">Two-component regulatory system</keyword>
<evidence type="ECO:0000256" key="15">
    <source>
        <dbReference type="SAM" id="Phobius"/>
    </source>
</evidence>
<evidence type="ECO:0000256" key="7">
    <source>
        <dbReference type="ARBA" id="ARBA00022679"/>
    </source>
</evidence>
<accession>F0Q9E0</accession>
<evidence type="ECO:0000313" key="19">
    <source>
        <dbReference type="Proteomes" id="UP000002482"/>
    </source>
</evidence>
<evidence type="ECO:0000256" key="4">
    <source>
        <dbReference type="ARBA" id="ARBA00022475"/>
    </source>
</evidence>
<dbReference type="Proteomes" id="UP000002482">
    <property type="component" value="Chromosome"/>
</dbReference>
<comment type="subcellular location">
    <subcellularLocation>
        <location evidence="2">Cell inner membrane</location>
        <topology evidence="2">Multi-pass membrane protein</topology>
    </subcellularLocation>
</comment>
<protein>
    <recommendedName>
        <fullName evidence="3">histidine kinase</fullName>
        <ecNumber evidence="3">2.7.13.3</ecNumber>
    </recommendedName>
</protein>
<dbReference type="KEGG" id="aaa:Acav_4502"/>
<dbReference type="HOGENOM" id="CLU_000445_89_27_4"/>